<organism evidence="2 3">
    <name type="scientific">Corynebacterium freneyi DNF00450</name>
    <dbReference type="NCBI Taxonomy" id="1287475"/>
    <lineage>
        <taxon>Bacteria</taxon>
        <taxon>Bacillati</taxon>
        <taxon>Actinomycetota</taxon>
        <taxon>Actinomycetes</taxon>
        <taxon>Mycobacteriales</taxon>
        <taxon>Corynebacteriaceae</taxon>
        <taxon>Corynebacterium</taxon>
    </lineage>
</organism>
<name>A0A095Y0H5_9CORY</name>
<feature type="compositionally biased region" description="Low complexity" evidence="1">
    <location>
        <begin position="318"/>
        <end position="332"/>
    </location>
</feature>
<dbReference type="EMBL" id="JRNE01000074">
    <property type="protein sequence ID" value="KGF15571.1"/>
    <property type="molecule type" value="Genomic_DNA"/>
</dbReference>
<feature type="region of interest" description="Disordered" evidence="1">
    <location>
        <begin position="310"/>
        <end position="334"/>
    </location>
</feature>
<dbReference type="Proteomes" id="UP000029548">
    <property type="component" value="Unassembled WGS sequence"/>
</dbReference>
<comment type="caution">
    <text evidence="2">The sequence shown here is derived from an EMBL/GenBank/DDBJ whole genome shotgun (WGS) entry which is preliminary data.</text>
</comment>
<gene>
    <name evidence="2" type="ORF">HMPREF1650_10690</name>
</gene>
<accession>A0A095Y0H5</accession>
<sequence length="371" mass="41953">MTDQDEGTGRYVNGREIAEFPTAAQLQAINNRVTLSPELLRRVATVADYDKPAVGARMKGVDLTDAIDYTDLIELMLLSQLASYEEEPSEFRRREMHMARRVLADLFSGRARSRHEVHDLLPSTETVVLLRMGPVRPRGESAKEFVPTDDLARGLKGDAEQERRNDVAWRMFDSEDVELLDAGDNGGYGFRDPNNPDDARPYPRVRIGMSLADGPEAVWSSARGYWRLKPDTRYVVPSRFGWCPYVFRVDDDDWLSVGADDDADADDAHGVDSESRSKQRAKPERYFARKAWLIDPDHGRLVPIREIEETPEAKRESPYYPTIDPDGPDTIPASEEDMRVARAVAGQTIRLGASSTNSVLRLRQKGRRLFK</sequence>
<dbReference type="eggNOG" id="ENOG5031HTC">
    <property type="taxonomic scope" value="Bacteria"/>
</dbReference>
<dbReference type="AlphaFoldDB" id="A0A095Y0H5"/>
<evidence type="ECO:0000313" key="2">
    <source>
        <dbReference type="EMBL" id="KGF15571.1"/>
    </source>
</evidence>
<proteinExistence type="predicted"/>
<feature type="compositionally biased region" description="Basic and acidic residues" evidence="1">
    <location>
        <begin position="266"/>
        <end position="282"/>
    </location>
</feature>
<feature type="region of interest" description="Disordered" evidence="1">
    <location>
        <begin position="262"/>
        <end position="282"/>
    </location>
</feature>
<evidence type="ECO:0000256" key="1">
    <source>
        <dbReference type="SAM" id="MobiDB-lite"/>
    </source>
</evidence>
<evidence type="ECO:0000313" key="3">
    <source>
        <dbReference type="Proteomes" id="UP000029548"/>
    </source>
</evidence>
<reference evidence="2 3" key="1">
    <citation type="submission" date="2014-07" db="EMBL/GenBank/DDBJ databases">
        <authorList>
            <person name="McCorrison J."/>
            <person name="Sanka R."/>
            <person name="Torralba M."/>
            <person name="Gillis M."/>
            <person name="Haft D.H."/>
            <person name="Methe B."/>
            <person name="Sutton G."/>
            <person name="Nelson K.E."/>
        </authorList>
    </citation>
    <scope>NUCLEOTIDE SEQUENCE [LARGE SCALE GENOMIC DNA]</scope>
    <source>
        <strain evidence="2 3">DNF00450</strain>
    </source>
</reference>
<protein>
    <submittedName>
        <fullName evidence="2">Uncharacterized protein</fullName>
    </submittedName>
</protein>